<gene>
    <name evidence="2" type="ORF">TSOC_009237</name>
</gene>
<evidence type="ECO:0000313" key="2">
    <source>
        <dbReference type="EMBL" id="PNH04572.1"/>
    </source>
</evidence>
<name>A0A2J7ZWE6_9CHLO</name>
<organism evidence="2 3">
    <name type="scientific">Tetrabaena socialis</name>
    <dbReference type="NCBI Taxonomy" id="47790"/>
    <lineage>
        <taxon>Eukaryota</taxon>
        <taxon>Viridiplantae</taxon>
        <taxon>Chlorophyta</taxon>
        <taxon>core chlorophytes</taxon>
        <taxon>Chlorophyceae</taxon>
        <taxon>CS clade</taxon>
        <taxon>Chlamydomonadales</taxon>
        <taxon>Tetrabaenaceae</taxon>
        <taxon>Tetrabaena</taxon>
    </lineage>
</organism>
<feature type="compositionally biased region" description="Polar residues" evidence="1">
    <location>
        <begin position="953"/>
        <end position="962"/>
    </location>
</feature>
<feature type="region of interest" description="Disordered" evidence="1">
    <location>
        <begin position="822"/>
        <end position="889"/>
    </location>
</feature>
<feature type="compositionally biased region" description="Low complexity" evidence="1">
    <location>
        <begin position="59"/>
        <end position="72"/>
    </location>
</feature>
<dbReference type="AlphaFoldDB" id="A0A2J7ZWE6"/>
<feature type="compositionally biased region" description="Low complexity" evidence="1">
    <location>
        <begin position="305"/>
        <end position="315"/>
    </location>
</feature>
<accession>A0A2J7ZWE6</accession>
<keyword evidence="3" id="KW-1185">Reference proteome</keyword>
<dbReference type="Proteomes" id="UP000236333">
    <property type="component" value="Unassembled WGS sequence"/>
</dbReference>
<feature type="compositionally biased region" description="Gly residues" evidence="1">
    <location>
        <begin position="972"/>
        <end position="982"/>
    </location>
</feature>
<feature type="region of interest" description="Disordered" evidence="1">
    <location>
        <begin position="180"/>
        <end position="413"/>
    </location>
</feature>
<feature type="compositionally biased region" description="Low complexity" evidence="1">
    <location>
        <begin position="323"/>
        <end position="358"/>
    </location>
</feature>
<evidence type="ECO:0000313" key="3">
    <source>
        <dbReference type="Proteomes" id="UP000236333"/>
    </source>
</evidence>
<feature type="region of interest" description="Disordered" evidence="1">
    <location>
        <begin position="601"/>
        <end position="627"/>
    </location>
</feature>
<dbReference type="EMBL" id="PGGS01000377">
    <property type="protein sequence ID" value="PNH04572.1"/>
    <property type="molecule type" value="Genomic_DNA"/>
</dbReference>
<feature type="compositionally biased region" description="Gly residues" evidence="1">
    <location>
        <begin position="605"/>
        <end position="619"/>
    </location>
</feature>
<sequence length="1065" mass="107705">MSGRRAVRPSAKPAERTSSSSESSDADHSGADGEPGSLLDPDASRARATSRPVTPPDPAAVVGPVQVTVAVRAAKRDGERPEPPSNTVGALQGIAGSGVRRRRRPCVAADVRGIFYPALYLTSPKCILHEGEHISRSQFERLGNSCMQKWYRSIRVVCDADLLEPLGDWLERHGLPVLKGKQRQQRRRGAAKLGRRGGAAAAAAAASDEDGEPSGEEHAGDSDDDGAAERPHAAGAARGRAARLAGRKRPQRGSDRSGRGLGARRSAPDERVGAGVNLGRGAGGAAPPEATRRKRARLDAGGPGPAAAVTGAAPGQKKPLSRAGSPTFDAAAAAAAAPSGAGAAAWGGAPRSGGTPPAGAAPPPLLLVGDEYGTTSGSGWRGGGLQAGGGEAGQGCGRQQQQQPEEEEEEEAVREIWDFFADVGSPGREGEALCGAATLEARGGSGGGAAAKSCGPAALLPPGLPGYGAPPAAARGPEGAAAGVAAAADSRAGTKLSLAAPFGGGGGAAAGGQRAGDPVAVAPLRQLGPLDVSSGALGWGAARPPPRPAAASNGGCRGQLEQPDKAFQARLYSFYGPAAAAAAADAGAAGPMLREMPCRAASYSGSGGGGSDDNGGGNVGAPPGLPRVASALGARLQEQHSGNATSHGPLLLGSRGSGCAFAGGPGASGDLAFPQQHLPYATAAPAAEAPQQHRPYGHTLQHCPRGGELPPCAGASQWPALEPWWGNPAQYPAPQQGAGAAGPGTYPTAPGPARRAHVHYPPPHPAAFRPPAYYHHPAPYPPYHLEPYHPESYHPDPYHPVTYPQRHPATAQYHPALAARWPTRGRPVQPDPLAHGSGPMQQQQQQQQQHQQQHQHQQQRQQQHQQQRQQQHQQQQHQQQLLQPLPLPPGAVPLEGYRLLQGRSAGGALGGAAAAAAPAAAGGPDQPQAPSSALAFVTATEEAHAAQAPPTGMSASASTSPTAHEVYDRLAGRGGGGDNGGNGSGAAAALWQAGGSHPLAAVAAAGGGSGGGLTWPLPVRQTSQYSMLGPEYGMGAVAQAQAQAQRGSSWPQPAAPDQPDWSGMR</sequence>
<evidence type="ECO:0000256" key="1">
    <source>
        <dbReference type="SAM" id="MobiDB-lite"/>
    </source>
</evidence>
<protein>
    <submittedName>
        <fullName evidence="2">Uncharacterized protein</fullName>
    </submittedName>
</protein>
<feature type="region of interest" description="Disordered" evidence="1">
    <location>
        <begin position="1039"/>
        <end position="1065"/>
    </location>
</feature>
<proteinExistence type="predicted"/>
<dbReference type="PANTHER" id="PTHR15551:SF3">
    <property type="entry name" value="LIM AND CALPONIN HOMOLOGY DOMAINS-CONTAINING PROTEIN 1"/>
    <property type="match status" value="1"/>
</dbReference>
<feature type="region of interest" description="Disordered" evidence="1">
    <location>
        <begin position="1"/>
        <end position="96"/>
    </location>
</feature>
<comment type="caution">
    <text evidence="2">The sequence shown here is derived from an EMBL/GenBank/DDBJ whole genome shotgun (WGS) entry which is preliminary data.</text>
</comment>
<reference evidence="2 3" key="1">
    <citation type="journal article" date="2017" name="Mol. Biol. Evol.">
        <title>The 4-celled Tetrabaena socialis nuclear genome reveals the essential components for genetic control of cell number at the origin of multicellularity in the volvocine lineage.</title>
        <authorList>
            <person name="Featherston J."/>
            <person name="Arakaki Y."/>
            <person name="Hanschen E.R."/>
            <person name="Ferris P.J."/>
            <person name="Michod R.E."/>
            <person name="Olson B.J.S.C."/>
            <person name="Nozaki H."/>
            <person name="Durand P.M."/>
        </authorList>
    </citation>
    <scope>NUCLEOTIDE SEQUENCE [LARGE SCALE GENOMIC DNA]</scope>
    <source>
        <strain evidence="2 3">NIES-571</strain>
    </source>
</reference>
<feature type="compositionally biased region" description="Basic residues" evidence="1">
    <location>
        <begin position="180"/>
        <end position="195"/>
    </location>
</feature>
<feature type="compositionally biased region" description="Low complexity" evidence="1">
    <location>
        <begin position="233"/>
        <end position="244"/>
    </location>
</feature>
<dbReference type="OrthoDB" id="552932at2759"/>
<feature type="compositionally biased region" description="Gly residues" evidence="1">
    <location>
        <begin position="379"/>
        <end position="396"/>
    </location>
</feature>
<feature type="compositionally biased region" description="Basic and acidic residues" evidence="1">
    <location>
        <begin position="215"/>
        <end position="232"/>
    </location>
</feature>
<feature type="compositionally biased region" description="Low complexity" evidence="1">
    <location>
        <begin position="841"/>
        <end position="880"/>
    </location>
</feature>
<feature type="compositionally biased region" description="Low complexity" evidence="1">
    <location>
        <begin position="728"/>
        <end position="753"/>
    </location>
</feature>
<dbReference type="PANTHER" id="PTHR15551">
    <property type="entry name" value="LIM DOMAIN ONLY 7"/>
    <property type="match status" value="1"/>
</dbReference>
<feature type="region of interest" description="Disordered" evidence="1">
    <location>
        <begin position="726"/>
        <end position="764"/>
    </location>
</feature>
<feature type="region of interest" description="Disordered" evidence="1">
    <location>
        <begin position="943"/>
        <end position="982"/>
    </location>
</feature>